<evidence type="ECO:0000259" key="5">
    <source>
        <dbReference type="PROSITE" id="PS51192"/>
    </source>
</evidence>
<dbReference type="GO" id="GO:0006281">
    <property type="term" value="P:DNA repair"/>
    <property type="evidence" value="ECO:0007669"/>
    <property type="project" value="TreeGrafter"/>
</dbReference>
<dbReference type="OrthoDB" id="448448at2759"/>
<accession>E5A857</accession>
<dbReference type="SUPFAM" id="SSF52540">
    <property type="entry name" value="P-loop containing nucleoside triphosphate hydrolases"/>
    <property type="match status" value="2"/>
</dbReference>
<evidence type="ECO:0000256" key="2">
    <source>
        <dbReference type="ARBA" id="ARBA00022801"/>
    </source>
</evidence>
<dbReference type="PROSITE" id="PS51194">
    <property type="entry name" value="HELICASE_CTER"/>
    <property type="match status" value="1"/>
</dbReference>
<dbReference type="CDD" id="cd18793">
    <property type="entry name" value="SF2_C_SNF"/>
    <property type="match status" value="1"/>
</dbReference>
<dbReference type="PANTHER" id="PTHR45626:SF22">
    <property type="entry name" value="DNA REPAIR PROTEIN RAD5"/>
    <property type="match status" value="1"/>
</dbReference>
<dbReference type="InterPro" id="IPR014001">
    <property type="entry name" value="Helicase_ATP-bd"/>
</dbReference>
<dbReference type="PROSITE" id="PS51192">
    <property type="entry name" value="HELICASE_ATP_BIND_1"/>
    <property type="match status" value="1"/>
</dbReference>
<evidence type="ECO:0008006" key="9">
    <source>
        <dbReference type="Google" id="ProtNLM"/>
    </source>
</evidence>
<reference evidence="8" key="1">
    <citation type="journal article" date="2011" name="Nat. Commun.">
        <title>Effector diversification within compartments of the Leptosphaeria maculans genome affected by Repeat-Induced Point mutations.</title>
        <authorList>
            <person name="Rouxel T."/>
            <person name="Grandaubert J."/>
            <person name="Hane J.K."/>
            <person name="Hoede C."/>
            <person name="van de Wouw A.P."/>
            <person name="Couloux A."/>
            <person name="Dominguez V."/>
            <person name="Anthouard V."/>
            <person name="Bally P."/>
            <person name="Bourras S."/>
            <person name="Cozijnsen A.J."/>
            <person name="Ciuffetti L.M."/>
            <person name="Degrave A."/>
            <person name="Dilmaghani A."/>
            <person name="Duret L."/>
            <person name="Fudal I."/>
            <person name="Goodwin S.B."/>
            <person name="Gout L."/>
            <person name="Glaser N."/>
            <person name="Linglin J."/>
            <person name="Kema G.H.J."/>
            <person name="Lapalu N."/>
            <person name="Lawrence C.B."/>
            <person name="May K."/>
            <person name="Meyer M."/>
            <person name="Ollivier B."/>
            <person name="Poulain J."/>
            <person name="Schoch C.L."/>
            <person name="Simon A."/>
            <person name="Spatafora J.W."/>
            <person name="Stachowiak A."/>
            <person name="Turgeon B.G."/>
            <person name="Tyler B.M."/>
            <person name="Vincent D."/>
            <person name="Weissenbach J."/>
            <person name="Amselem J."/>
            <person name="Quesneville H."/>
            <person name="Oliver R.P."/>
            <person name="Wincker P."/>
            <person name="Balesdent M.-H."/>
            <person name="Howlett B.J."/>
        </authorList>
    </citation>
    <scope>NUCLEOTIDE SEQUENCE [LARGE SCALE GENOMIC DNA]</scope>
    <source>
        <strain evidence="8">JN3 / isolate v23.1.3 / race Av1-4-5-6-7-8</strain>
    </source>
</reference>
<dbReference type="CDD" id="cd18008">
    <property type="entry name" value="DEXDc_SHPRH-like"/>
    <property type="match status" value="1"/>
</dbReference>
<dbReference type="OMA" id="QWNPMIE"/>
<dbReference type="InterPro" id="IPR050628">
    <property type="entry name" value="SNF2_RAD54_helicase_TF"/>
</dbReference>
<dbReference type="SMART" id="SM00490">
    <property type="entry name" value="HELICc"/>
    <property type="match status" value="1"/>
</dbReference>
<dbReference type="VEuPathDB" id="FungiDB:LEMA_P073910.1"/>
<dbReference type="Pfam" id="PF00271">
    <property type="entry name" value="Helicase_C"/>
    <property type="match status" value="1"/>
</dbReference>
<dbReference type="InParanoid" id="E5A857"/>
<feature type="domain" description="Helicase ATP-binding" evidence="5">
    <location>
        <begin position="363"/>
        <end position="550"/>
    </location>
</feature>
<dbReference type="HOGENOM" id="CLU_000315_2_7_1"/>
<dbReference type="GO" id="GO:0005634">
    <property type="term" value="C:nucleus"/>
    <property type="evidence" value="ECO:0007669"/>
    <property type="project" value="TreeGrafter"/>
</dbReference>
<keyword evidence="2" id="KW-0378">Hydrolase</keyword>
<dbReference type="Gene3D" id="3.40.50.10810">
    <property type="entry name" value="Tandem AAA-ATPase domain"/>
    <property type="match status" value="1"/>
</dbReference>
<dbReference type="InterPro" id="IPR000330">
    <property type="entry name" value="SNF2_N"/>
</dbReference>
<name>E5A857_LEPMJ</name>
<evidence type="ECO:0000313" key="8">
    <source>
        <dbReference type="Proteomes" id="UP000002668"/>
    </source>
</evidence>
<dbReference type="Proteomes" id="UP000002668">
    <property type="component" value="Genome"/>
</dbReference>
<evidence type="ECO:0000256" key="1">
    <source>
        <dbReference type="ARBA" id="ARBA00022741"/>
    </source>
</evidence>
<evidence type="ECO:0000313" key="7">
    <source>
        <dbReference type="EMBL" id="CBX99802.1"/>
    </source>
</evidence>
<dbReference type="EMBL" id="FP929137">
    <property type="protein sequence ID" value="CBX99802.1"/>
    <property type="molecule type" value="Genomic_DNA"/>
</dbReference>
<dbReference type="GO" id="GO:0016787">
    <property type="term" value="F:hydrolase activity"/>
    <property type="evidence" value="ECO:0007669"/>
    <property type="project" value="UniProtKB-KW"/>
</dbReference>
<evidence type="ECO:0000256" key="3">
    <source>
        <dbReference type="ARBA" id="ARBA00022840"/>
    </source>
</evidence>
<dbReference type="Gene3D" id="3.40.50.300">
    <property type="entry name" value="P-loop containing nucleotide triphosphate hydrolases"/>
    <property type="match status" value="1"/>
</dbReference>
<dbReference type="InterPro" id="IPR027417">
    <property type="entry name" value="P-loop_NTPase"/>
</dbReference>
<dbReference type="InterPro" id="IPR038718">
    <property type="entry name" value="SNF2-like_sf"/>
</dbReference>
<dbReference type="InterPro" id="IPR049730">
    <property type="entry name" value="SNF2/RAD54-like_C"/>
</dbReference>
<evidence type="ECO:0000259" key="6">
    <source>
        <dbReference type="PROSITE" id="PS51194"/>
    </source>
</evidence>
<keyword evidence="3" id="KW-0067">ATP-binding</keyword>
<sequence length="994" mass="112112">MGDSPGQQMKRPRLNEDPDDYSTNQETKRRLTVDAPNEAHPSSHDQDAAFMEAMACSEVSVDWGWNDTDRIEFQLSEQIDEDMSGLGPEAYDKVDVLQHDSRHHEFEMKAAQDISPESEECSLEIVCFGTIPSLHGRCARSSSLSQRFSVTITSSERFHATDNQQVTGIIPPQYGRMVKSLLDENALILFAYCTIDTDVTQKHPSGPYSQISCTLDVTVYGPNDLFESIGSWLQDYDVYLQDPRTIDLDVKYRNPHRLSSTELSSCPSVSMVVWLSTDTVQFLKIEDRPEPLDMISGQDDLEETAAPKMIRTVLHRHQRQALTFMLGRERGWALETKGADVWEALDSSHDRKFINRILGNHQDTAPPPFYGGIIADPMGLGKTLPMVALAASDLEPGAAVVTEYDLLNVSEDPMPTVSATLVIVPQPLLSTWEEQIKDHIEVDGLKVRRHHGKQRLSLIEQINAANIILTTYHTVRADWQKGEVPANSILFTVRWKRIILDEAHLVRNMKTRMARSICSLESVSRWAVTGTPIQNQLSDLTALLKFIRAYPYDDPKKFDTDISQLWKSGEDEEAVKRLKRLSRCLILRRAKHTITLPPRHDVRCPVEFSKAERALYDNIRNQTIIKMDDALAQDTDTWQRGLYGNFLQQIESMRLVCDLGLHYTSRHGKMNTREKDNWADDARQAFRVKGQMGTIRCTLCHSSLDVTESLGDDAAPHYTAHLFSCLEYACAECSYKNRKSIQKMPCGHTPNCPVTPILTGSSAFEEMSGDITEGLRLAHHPEFPSKIKALISDLEQPKNKDAKWCVNLDCCVWFEADVISIVFSTWRMTLDIIEAALEQAQIRSVRFDGKVAQTQRQPVLNEFKSNPNVRIILLTLECGAVGSVGPPASIKNANCIIRLTLTAASRAYLMEPHWNPTVEEQALARIHRIGQKREVTTIRFYIRDSFEERVIETQEAKKNLASVLLSGHDGGQVDNSLGALQAKTEVIIIITQKT</sequence>
<evidence type="ECO:0000256" key="4">
    <source>
        <dbReference type="SAM" id="MobiDB-lite"/>
    </source>
</evidence>
<organism evidence="8">
    <name type="scientific">Leptosphaeria maculans (strain JN3 / isolate v23.1.3 / race Av1-4-5-6-7-8)</name>
    <name type="common">Blackleg fungus</name>
    <name type="synonym">Phoma lingam</name>
    <dbReference type="NCBI Taxonomy" id="985895"/>
    <lineage>
        <taxon>Eukaryota</taxon>
        <taxon>Fungi</taxon>
        <taxon>Dikarya</taxon>
        <taxon>Ascomycota</taxon>
        <taxon>Pezizomycotina</taxon>
        <taxon>Dothideomycetes</taxon>
        <taxon>Pleosporomycetidae</taxon>
        <taxon>Pleosporales</taxon>
        <taxon>Pleosporineae</taxon>
        <taxon>Leptosphaeriaceae</taxon>
        <taxon>Plenodomus</taxon>
        <taxon>Plenodomus lingam/Leptosphaeria maculans species complex</taxon>
    </lineage>
</organism>
<dbReference type="STRING" id="985895.E5A857"/>
<dbReference type="PANTHER" id="PTHR45626">
    <property type="entry name" value="TRANSCRIPTION TERMINATION FACTOR 2-RELATED"/>
    <property type="match status" value="1"/>
</dbReference>
<feature type="region of interest" description="Disordered" evidence="4">
    <location>
        <begin position="1"/>
        <end position="44"/>
    </location>
</feature>
<dbReference type="GO" id="GO:0008094">
    <property type="term" value="F:ATP-dependent activity, acting on DNA"/>
    <property type="evidence" value="ECO:0007669"/>
    <property type="project" value="TreeGrafter"/>
</dbReference>
<proteinExistence type="predicted"/>
<dbReference type="Pfam" id="PF00176">
    <property type="entry name" value="SNF2-rel_dom"/>
    <property type="match status" value="1"/>
</dbReference>
<keyword evidence="8" id="KW-1185">Reference proteome</keyword>
<dbReference type="AlphaFoldDB" id="E5A857"/>
<keyword evidence="1" id="KW-0547">Nucleotide-binding</keyword>
<feature type="domain" description="Helicase C-terminal" evidence="6">
    <location>
        <begin position="807"/>
        <end position="971"/>
    </location>
</feature>
<protein>
    <recommendedName>
        <fullName evidence="9">Helicase ATP-binding domain-containing protein</fullName>
    </recommendedName>
</protein>
<dbReference type="SMART" id="SM00487">
    <property type="entry name" value="DEXDc"/>
    <property type="match status" value="1"/>
</dbReference>
<dbReference type="GO" id="GO:0005524">
    <property type="term" value="F:ATP binding"/>
    <property type="evidence" value="ECO:0007669"/>
    <property type="project" value="UniProtKB-KW"/>
</dbReference>
<gene>
    <name evidence="7" type="ORF">LEMA_P073910.1</name>
</gene>
<dbReference type="InterPro" id="IPR001650">
    <property type="entry name" value="Helicase_C-like"/>
</dbReference>
<dbReference type="eggNOG" id="KOG1001">
    <property type="taxonomic scope" value="Eukaryota"/>
</dbReference>